<dbReference type="SUPFAM" id="SSF51658">
    <property type="entry name" value="Xylose isomerase-like"/>
    <property type="match status" value="1"/>
</dbReference>
<proteinExistence type="predicted"/>
<name>L0HHW5_METFS</name>
<dbReference type="HOGENOM" id="CLU_050006_7_2_2"/>
<sequence length="258" mass="28973">MNAKLFFSSSAKVWEDIAWVYGIEETGFDGWEIVSDGNYRLENPDSFRNVQDVLSTTRLLASVHAPYGDLNLATLNDPIWRESVRQIKTCIRHAAPLTDRVTVHPGYISPVGKMMPEKVWALQKEALREIGKCACEHGVLACLENMISYKEFLCRFPEELIGMTEGIDGIGMTFDFGHANTVGKVGEFLRYVDRADHIHIHDNHGVTDEHLALGDGTIDWKSTGRAIASGYKGKRIVIEGRSIEEAKKSLAVYRREFA</sequence>
<dbReference type="eggNOG" id="arCOG01895">
    <property type="taxonomic scope" value="Archaea"/>
</dbReference>
<dbReference type="PANTHER" id="PTHR12110">
    <property type="entry name" value="HYDROXYPYRUVATE ISOMERASE"/>
    <property type="match status" value="1"/>
</dbReference>
<dbReference type="InParanoid" id="L0HHW5"/>
<dbReference type="KEGG" id="mfo:Metfor_1624"/>
<evidence type="ECO:0000313" key="2">
    <source>
        <dbReference type="EMBL" id="AGB02654.1"/>
    </source>
</evidence>
<dbReference type="STRING" id="593750.Metfor_1624"/>
<dbReference type="InterPro" id="IPR050312">
    <property type="entry name" value="IolE/XylAMocC-like"/>
</dbReference>
<reference evidence="2 3" key="2">
    <citation type="journal article" date="2014" name="Genome Announc.">
        <title>Complete Genome Sequence of Methanoregula formicica SMSPT, a Mesophilic Hydrogenotrophic Methanogen Isolated from a Methanogenic Upflow Anaerobic Sludge Blanket Reactor.</title>
        <authorList>
            <person name="Yamamoto K."/>
            <person name="Tamaki H."/>
            <person name="Cadillo-Quiroz H."/>
            <person name="Imachi H."/>
            <person name="Kyrpides N."/>
            <person name="Woyke T."/>
            <person name="Goodwin L."/>
            <person name="Zinder S.H."/>
            <person name="Kamagata Y."/>
            <person name="Liu W.T."/>
        </authorList>
    </citation>
    <scope>NUCLEOTIDE SEQUENCE [LARGE SCALE GENOMIC DNA]</scope>
    <source>
        <strain evidence="3">DSM 22288 / NBRC 105244 / SMSP</strain>
    </source>
</reference>
<dbReference type="RefSeq" id="WP_015285617.1">
    <property type="nucleotide sequence ID" value="NC_019943.1"/>
</dbReference>
<dbReference type="AlphaFoldDB" id="L0HHW5"/>
<dbReference type="EMBL" id="CP003167">
    <property type="protein sequence ID" value="AGB02654.1"/>
    <property type="molecule type" value="Genomic_DNA"/>
</dbReference>
<accession>L0HHW5</accession>
<evidence type="ECO:0000259" key="1">
    <source>
        <dbReference type="Pfam" id="PF01261"/>
    </source>
</evidence>
<keyword evidence="3" id="KW-1185">Reference proteome</keyword>
<evidence type="ECO:0000313" key="3">
    <source>
        <dbReference type="Proteomes" id="UP000010824"/>
    </source>
</evidence>
<keyword evidence="2" id="KW-0413">Isomerase</keyword>
<organism evidence="2 3">
    <name type="scientific">Methanoregula formicica (strain DSM 22288 / NBRC 105244 / SMSP)</name>
    <dbReference type="NCBI Taxonomy" id="593750"/>
    <lineage>
        <taxon>Archaea</taxon>
        <taxon>Methanobacteriati</taxon>
        <taxon>Methanobacteriota</taxon>
        <taxon>Stenosarchaea group</taxon>
        <taxon>Methanomicrobia</taxon>
        <taxon>Methanomicrobiales</taxon>
        <taxon>Methanoregulaceae</taxon>
        <taxon>Methanoregula</taxon>
    </lineage>
</organism>
<dbReference type="OrthoDB" id="372143at2157"/>
<dbReference type="GO" id="GO:0016853">
    <property type="term" value="F:isomerase activity"/>
    <property type="evidence" value="ECO:0007669"/>
    <property type="project" value="UniProtKB-KW"/>
</dbReference>
<dbReference type="Gene3D" id="3.20.20.150">
    <property type="entry name" value="Divalent-metal-dependent TIM barrel enzymes"/>
    <property type="match status" value="1"/>
</dbReference>
<dbReference type="Proteomes" id="UP000010824">
    <property type="component" value="Chromosome"/>
</dbReference>
<gene>
    <name evidence="2" type="ordered locus">Metfor_1624</name>
</gene>
<dbReference type="GeneID" id="14308013"/>
<dbReference type="PANTHER" id="PTHR12110:SF21">
    <property type="entry name" value="XYLOSE ISOMERASE-LIKE TIM BARREL DOMAIN-CONTAINING PROTEIN"/>
    <property type="match status" value="1"/>
</dbReference>
<dbReference type="InterPro" id="IPR013022">
    <property type="entry name" value="Xyl_isomerase-like_TIM-brl"/>
</dbReference>
<dbReference type="InterPro" id="IPR036237">
    <property type="entry name" value="Xyl_isomerase-like_sf"/>
</dbReference>
<dbReference type="Pfam" id="PF01261">
    <property type="entry name" value="AP_endonuc_2"/>
    <property type="match status" value="1"/>
</dbReference>
<feature type="domain" description="Xylose isomerase-like TIM barrel" evidence="1">
    <location>
        <begin position="23"/>
        <end position="254"/>
    </location>
</feature>
<reference evidence="3" key="1">
    <citation type="submission" date="2011-12" db="EMBL/GenBank/DDBJ databases">
        <title>Complete sequence of Methanoregula formicicum SMSP.</title>
        <authorList>
            <person name="Lucas S."/>
            <person name="Han J."/>
            <person name="Lapidus A."/>
            <person name="Cheng J.-F."/>
            <person name="Goodwin L."/>
            <person name="Pitluck S."/>
            <person name="Peters L."/>
            <person name="Ovchinnikova G."/>
            <person name="Teshima H."/>
            <person name="Detter J.C."/>
            <person name="Han C."/>
            <person name="Tapia R."/>
            <person name="Land M."/>
            <person name="Hauser L."/>
            <person name="Kyrpides N."/>
            <person name="Ivanova N."/>
            <person name="Pagani I."/>
            <person name="Imachi H."/>
            <person name="Tamaki H."/>
            <person name="Sekiguchi Y."/>
            <person name="Kamagata Y."/>
            <person name="Cadillo-Quiroz H."/>
            <person name="Zinder S."/>
            <person name="Liu W.-T."/>
            <person name="Woyke T."/>
        </authorList>
    </citation>
    <scope>NUCLEOTIDE SEQUENCE [LARGE SCALE GENOMIC DNA]</scope>
    <source>
        <strain evidence="3">DSM 22288 / NBRC 105244 / SMSP</strain>
    </source>
</reference>
<protein>
    <submittedName>
        <fullName evidence="2">Sugar phosphate isomerase/epimerase</fullName>
    </submittedName>
</protein>